<proteinExistence type="inferred from homology"/>
<organism evidence="8 9">
    <name type="scientific">Streptomyces alanosinicus</name>
    <dbReference type="NCBI Taxonomy" id="68171"/>
    <lineage>
        <taxon>Bacteria</taxon>
        <taxon>Bacillati</taxon>
        <taxon>Actinomycetota</taxon>
        <taxon>Actinomycetes</taxon>
        <taxon>Kitasatosporales</taxon>
        <taxon>Streptomycetaceae</taxon>
        <taxon>Streptomyces</taxon>
    </lineage>
</organism>
<keyword evidence="3 6" id="KW-0808">Transferase</keyword>
<dbReference type="PANTHER" id="PTHR10629:SF52">
    <property type="entry name" value="DNA (CYTOSINE-5)-METHYLTRANSFERASE 1"/>
    <property type="match status" value="1"/>
</dbReference>
<dbReference type="PROSITE" id="PS51679">
    <property type="entry name" value="SAM_MT_C5"/>
    <property type="match status" value="1"/>
</dbReference>
<evidence type="ECO:0000256" key="2">
    <source>
        <dbReference type="ARBA" id="ARBA00022603"/>
    </source>
</evidence>
<dbReference type="Gene3D" id="3.40.50.150">
    <property type="entry name" value="Vaccinia Virus protein VP39"/>
    <property type="match status" value="1"/>
</dbReference>
<comment type="caution">
    <text evidence="8">The sequence shown here is derived from an EMBL/GenBank/DDBJ whole genome shotgun (WGS) entry which is preliminary data.</text>
</comment>
<evidence type="ECO:0000256" key="7">
    <source>
        <dbReference type="SAM" id="MobiDB-lite"/>
    </source>
</evidence>
<keyword evidence="2 6" id="KW-0489">Methyltransferase</keyword>
<evidence type="ECO:0000313" key="9">
    <source>
        <dbReference type="Proteomes" id="UP000655443"/>
    </source>
</evidence>
<dbReference type="GO" id="GO:0003886">
    <property type="term" value="F:DNA (cytosine-5-)-methyltransferase activity"/>
    <property type="evidence" value="ECO:0007669"/>
    <property type="project" value="UniProtKB-EC"/>
</dbReference>
<gene>
    <name evidence="8" type="ORF">GCM10010339_10910</name>
</gene>
<dbReference type="SUPFAM" id="SSF53335">
    <property type="entry name" value="S-adenosyl-L-methionine-dependent methyltransferases"/>
    <property type="match status" value="1"/>
</dbReference>
<dbReference type="PRINTS" id="PR00105">
    <property type="entry name" value="C5METTRFRASE"/>
</dbReference>
<dbReference type="InterPro" id="IPR029063">
    <property type="entry name" value="SAM-dependent_MTases_sf"/>
</dbReference>
<dbReference type="PANTHER" id="PTHR10629">
    <property type="entry name" value="CYTOSINE-SPECIFIC METHYLTRANSFERASE"/>
    <property type="match status" value="1"/>
</dbReference>
<dbReference type="EMBL" id="BMVG01000001">
    <property type="protein sequence ID" value="GHD99470.1"/>
    <property type="molecule type" value="Genomic_DNA"/>
</dbReference>
<keyword evidence="5" id="KW-0680">Restriction system</keyword>
<protein>
    <recommendedName>
        <fullName evidence="1">DNA (cytosine-5-)-methyltransferase</fullName>
        <ecNumber evidence="1">2.1.1.37</ecNumber>
    </recommendedName>
</protein>
<feature type="region of interest" description="Disordered" evidence="7">
    <location>
        <begin position="249"/>
        <end position="283"/>
    </location>
</feature>
<reference evidence="8" key="2">
    <citation type="submission" date="2020-09" db="EMBL/GenBank/DDBJ databases">
        <authorList>
            <person name="Sun Q."/>
            <person name="Ohkuma M."/>
        </authorList>
    </citation>
    <scope>NUCLEOTIDE SEQUENCE</scope>
    <source>
        <strain evidence="8">JCM 4714</strain>
    </source>
</reference>
<dbReference type="AlphaFoldDB" id="A0A919CZQ7"/>
<name>A0A919CZQ7_9ACTN</name>
<keyword evidence="4 6" id="KW-0949">S-adenosyl-L-methionine</keyword>
<evidence type="ECO:0000256" key="1">
    <source>
        <dbReference type="ARBA" id="ARBA00011975"/>
    </source>
</evidence>
<evidence type="ECO:0000256" key="6">
    <source>
        <dbReference type="PROSITE-ProRule" id="PRU01016"/>
    </source>
</evidence>
<dbReference type="GO" id="GO:0003677">
    <property type="term" value="F:DNA binding"/>
    <property type="evidence" value="ECO:0007669"/>
    <property type="project" value="TreeGrafter"/>
</dbReference>
<reference evidence="8" key="1">
    <citation type="journal article" date="2014" name="Int. J. Syst. Evol. Microbiol.">
        <title>Complete genome sequence of Corynebacterium casei LMG S-19264T (=DSM 44701T), isolated from a smear-ripened cheese.</title>
        <authorList>
            <consortium name="US DOE Joint Genome Institute (JGI-PGF)"/>
            <person name="Walter F."/>
            <person name="Albersmeier A."/>
            <person name="Kalinowski J."/>
            <person name="Ruckert C."/>
        </authorList>
    </citation>
    <scope>NUCLEOTIDE SEQUENCE</scope>
    <source>
        <strain evidence="8">JCM 4714</strain>
    </source>
</reference>
<dbReference type="Gene3D" id="3.90.120.10">
    <property type="entry name" value="DNA Methylase, subunit A, domain 2"/>
    <property type="match status" value="1"/>
</dbReference>
<accession>A0A919CZQ7</accession>
<dbReference type="InterPro" id="IPR001525">
    <property type="entry name" value="C5_MeTfrase"/>
</dbReference>
<dbReference type="GO" id="GO:0009307">
    <property type="term" value="P:DNA restriction-modification system"/>
    <property type="evidence" value="ECO:0007669"/>
    <property type="project" value="UniProtKB-KW"/>
</dbReference>
<feature type="active site" evidence="6">
    <location>
        <position position="101"/>
    </location>
</feature>
<dbReference type="Pfam" id="PF00145">
    <property type="entry name" value="DNA_methylase"/>
    <property type="match status" value="2"/>
</dbReference>
<comment type="similarity">
    <text evidence="6">Belongs to the class I-like SAM-binding methyltransferase superfamily. C5-methyltransferase family.</text>
</comment>
<dbReference type="InterPro" id="IPR050390">
    <property type="entry name" value="C5-Methyltransferase"/>
</dbReference>
<dbReference type="Proteomes" id="UP000655443">
    <property type="component" value="Unassembled WGS sequence"/>
</dbReference>
<sequence length="429" mass="47674">MTQAAQATPRRLHFHLMTRAPHPDANQTKPDIVDLFAGPGGLDIAAEVLGLPTIGVEWEESTRATRHAAGLRTTEEPDVAKVNPLDPEVASARILTGGPPCQTYSVAGNREGHKALEEVKDLAERVGQSRNVKDLERAWAEVNRRAQELSWADERTGLVLQPLRWIVEKKLKADPYEVVVLEQVPTVLPVWKKYCDILRELGYDADCHILHTEEYGVPQTRRRAVLIARHRGTAGQGVDFPPLTHQRYRKGAKRLAPQEPEAPSPAVHQSPLFDPPTQPRGRLEPWVSMRDALMDTRSTDFVVRSNYGSGGDPKKRGLRTSDTPAATVTGKVSRNKLYDLKGFDENGEPELGPEQDRFSLREAGLLQTFPVEYPWRGTDVAQQIGNAIPPLLAIHILCTALRLGESRKQRAIGALKTWRPPHARMDVGA</sequence>
<evidence type="ECO:0000256" key="3">
    <source>
        <dbReference type="ARBA" id="ARBA00022679"/>
    </source>
</evidence>
<evidence type="ECO:0000256" key="5">
    <source>
        <dbReference type="ARBA" id="ARBA00022747"/>
    </source>
</evidence>
<dbReference type="EC" id="2.1.1.37" evidence="1"/>
<evidence type="ECO:0000256" key="4">
    <source>
        <dbReference type="ARBA" id="ARBA00022691"/>
    </source>
</evidence>
<feature type="region of interest" description="Disordered" evidence="7">
    <location>
        <begin position="304"/>
        <end position="324"/>
    </location>
</feature>
<evidence type="ECO:0000313" key="8">
    <source>
        <dbReference type="EMBL" id="GHD99470.1"/>
    </source>
</evidence>
<dbReference type="GO" id="GO:0032259">
    <property type="term" value="P:methylation"/>
    <property type="evidence" value="ECO:0007669"/>
    <property type="project" value="UniProtKB-KW"/>
</dbReference>
<keyword evidence="9" id="KW-1185">Reference proteome</keyword>
<dbReference type="GO" id="GO:0044027">
    <property type="term" value="P:negative regulation of gene expression via chromosomal CpG island methylation"/>
    <property type="evidence" value="ECO:0007669"/>
    <property type="project" value="TreeGrafter"/>
</dbReference>